<evidence type="ECO:0000256" key="1">
    <source>
        <dbReference type="SAM" id="MobiDB-lite"/>
    </source>
</evidence>
<organism evidence="2">
    <name type="scientific">Anguilla anguilla</name>
    <name type="common">European freshwater eel</name>
    <name type="synonym">Muraena anguilla</name>
    <dbReference type="NCBI Taxonomy" id="7936"/>
    <lineage>
        <taxon>Eukaryota</taxon>
        <taxon>Metazoa</taxon>
        <taxon>Chordata</taxon>
        <taxon>Craniata</taxon>
        <taxon>Vertebrata</taxon>
        <taxon>Euteleostomi</taxon>
        <taxon>Actinopterygii</taxon>
        <taxon>Neopterygii</taxon>
        <taxon>Teleostei</taxon>
        <taxon>Anguilliformes</taxon>
        <taxon>Anguillidae</taxon>
        <taxon>Anguilla</taxon>
    </lineage>
</organism>
<dbReference type="EMBL" id="GBXM01035626">
    <property type="protein sequence ID" value="JAH72951.1"/>
    <property type="molecule type" value="Transcribed_RNA"/>
</dbReference>
<proteinExistence type="predicted"/>
<feature type="region of interest" description="Disordered" evidence="1">
    <location>
        <begin position="26"/>
        <end position="51"/>
    </location>
</feature>
<sequence>MLAFRQWRPTSSSMQIAPCWKGVSLQQRRNSQANTDTGKEASASQGISELE</sequence>
<name>A0A0E9V4N5_ANGAN</name>
<evidence type="ECO:0000313" key="2">
    <source>
        <dbReference type="EMBL" id="JAH72951.1"/>
    </source>
</evidence>
<reference evidence="2" key="2">
    <citation type="journal article" date="2015" name="Fish Shellfish Immunol.">
        <title>Early steps in the European eel (Anguilla anguilla)-Vibrio vulnificus interaction in the gills: Role of the RtxA13 toxin.</title>
        <authorList>
            <person name="Callol A."/>
            <person name="Pajuelo D."/>
            <person name="Ebbesson L."/>
            <person name="Teles M."/>
            <person name="MacKenzie S."/>
            <person name="Amaro C."/>
        </authorList>
    </citation>
    <scope>NUCLEOTIDE SEQUENCE</scope>
</reference>
<protein>
    <submittedName>
        <fullName evidence="2">Uncharacterized protein</fullName>
    </submittedName>
</protein>
<accession>A0A0E9V4N5</accession>
<dbReference type="AlphaFoldDB" id="A0A0E9V4N5"/>
<reference evidence="2" key="1">
    <citation type="submission" date="2014-11" db="EMBL/GenBank/DDBJ databases">
        <authorList>
            <person name="Amaro Gonzalez C."/>
        </authorList>
    </citation>
    <scope>NUCLEOTIDE SEQUENCE</scope>
</reference>